<keyword evidence="2" id="KW-1185">Reference proteome</keyword>
<dbReference type="OrthoDB" id="275223at2"/>
<protein>
    <submittedName>
        <fullName evidence="1">DUF1269 domain-containing protein</fullName>
    </submittedName>
</protein>
<reference evidence="1 2" key="1">
    <citation type="submission" date="2019-06" db="EMBL/GenBank/DDBJ databases">
        <authorList>
            <person name="Lee I."/>
            <person name="Jang G.I."/>
            <person name="Hwang C.Y."/>
        </authorList>
    </citation>
    <scope>NUCLEOTIDE SEQUENCE [LARGE SCALE GENOMIC DNA]</scope>
    <source>
        <strain evidence="1 2">PAMC 28131</strain>
    </source>
</reference>
<dbReference type="InterPro" id="IPR009200">
    <property type="entry name" value="DUF1269_membrane"/>
</dbReference>
<dbReference type="Pfam" id="PF06897">
    <property type="entry name" value="DUF1269"/>
    <property type="match status" value="1"/>
</dbReference>
<organism evidence="1 2">
    <name type="scientific">Sandaracinobacter neustonicus</name>
    <dbReference type="NCBI Taxonomy" id="1715348"/>
    <lineage>
        <taxon>Bacteria</taxon>
        <taxon>Pseudomonadati</taxon>
        <taxon>Pseudomonadota</taxon>
        <taxon>Alphaproteobacteria</taxon>
        <taxon>Sphingomonadales</taxon>
        <taxon>Sphingosinicellaceae</taxon>
        <taxon>Sandaracinobacter</taxon>
    </lineage>
</organism>
<sequence length="171" mass="17775">MGQLVVLGFDGITAADEVLNKVRGLKAEHLIDLEDAVVVERDSEGKVHIKQALNLTALGAASGGLSGAFWGTLVGLIFLNPLAGFAIGAATGAGAGALSGSLMDYGVNDEFVGKLAETIPNNSSALFVLVREVTMDKVVDAIQPWHPRVLNTSLSNEQEAKLVEALKAHSA</sequence>
<gene>
    <name evidence="1" type="ORF">FJQ54_05055</name>
</gene>
<comment type="caution">
    <text evidence="1">The sequence shown here is derived from an EMBL/GenBank/DDBJ whole genome shotgun (WGS) entry which is preliminary data.</text>
</comment>
<accession>A0A501XQA8</accession>
<evidence type="ECO:0000313" key="1">
    <source>
        <dbReference type="EMBL" id="TPE62888.1"/>
    </source>
</evidence>
<proteinExistence type="predicted"/>
<dbReference type="Proteomes" id="UP000319897">
    <property type="component" value="Unassembled WGS sequence"/>
</dbReference>
<dbReference type="RefSeq" id="WP_140927327.1">
    <property type="nucleotide sequence ID" value="NZ_VFSU01000016.1"/>
</dbReference>
<dbReference type="AlphaFoldDB" id="A0A501XQA8"/>
<dbReference type="EMBL" id="VFSU01000016">
    <property type="protein sequence ID" value="TPE62888.1"/>
    <property type="molecule type" value="Genomic_DNA"/>
</dbReference>
<name>A0A501XQA8_9SPHN</name>
<evidence type="ECO:0000313" key="2">
    <source>
        <dbReference type="Proteomes" id="UP000319897"/>
    </source>
</evidence>